<gene>
    <name evidence="1" type="ORF">K3G42_013382</name>
</gene>
<comment type="caution">
    <text evidence="1">The sequence shown here is derived from an EMBL/GenBank/DDBJ whole genome shotgun (WGS) entry which is preliminary data.</text>
</comment>
<evidence type="ECO:0000313" key="2">
    <source>
        <dbReference type="Proteomes" id="UP000827872"/>
    </source>
</evidence>
<dbReference type="EMBL" id="CM037627">
    <property type="protein sequence ID" value="KAH7989702.1"/>
    <property type="molecule type" value="Genomic_DNA"/>
</dbReference>
<reference evidence="1" key="1">
    <citation type="submission" date="2021-08" db="EMBL/GenBank/DDBJ databases">
        <title>The first chromosome-level gecko genome reveals the dynamic sex chromosomes of Neotropical dwarf geckos (Sphaerodactylidae: Sphaerodactylus).</title>
        <authorList>
            <person name="Pinto B.J."/>
            <person name="Keating S.E."/>
            <person name="Gamble T."/>
        </authorList>
    </citation>
    <scope>NUCLEOTIDE SEQUENCE</scope>
    <source>
        <strain evidence="1">TG3544</strain>
    </source>
</reference>
<name>A0ACB8EBM1_9SAUR</name>
<protein>
    <submittedName>
        <fullName evidence="1">Uncharacterized protein</fullName>
    </submittedName>
</protein>
<evidence type="ECO:0000313" key="1">
    <source>
        <dbReference type="EMBL" id="KAH7989702.1"/>
    </source>
</evidence>
<organism evidence="1 2">
    <name type="scientific">Sphaerodactylus townsendi</name>
    <dbReference type="NCBI Taxonomy" id="933632"/>
    <lineage>
        <taxon>Eukaryota</taxon>
        <taxon>Metazoa</taxon>
        <taxon>Chordata</taxon>
        <taxon>Craniata</taxon>
        <taxon>Vertebrata</taxon>
        <taxon>Euteleostomi</taxon>
        <taxon>Lepidosauria</taxon>
        <taxon>Squamata</taxon>
        <taxon>Bifurcata</taxon>
        <taxon>Gekkota</taxon>
        <taxon>Sphaerodactylidae</taxon>
        <taxon>Sphaerodactylus</taxon>
    </lineage>
</organism>
<sequence>MAGSDLFSPNEESSQKFIPFVGVVKVGIVEQSSTTSGTWASCAPLALHPSRQPSRYSKAVHGFATG</sequence>
<proteinExistence type="predicted"/>
<dbReference type="Proteomes" id="UP000827872">
    <property type="component" value="Linkage Group LG14"/>
</dbReference>
<accession>A0ACB8EBM1</accession>
<keyword evidence="2" id="KW-1185">Reference proteome</keyword>